<feature type="transmembrane region" description="Helical" evidence="1">
    <location>
        <begin position="6"/>
        <end position="23"/>
    </location>
</feature>
<organism evidence="2 3">
    <name type="scientific">Clostridium saccharoperbutylacetonicum N1-4(HMT)</name>
    <dbReference type="NCBI Taxonomy" id="931276"/>
    <lineage>
        <taxon>Bacteria</taxon>
        <taxon>Bacillati</taxon>
        <taxon>Bacillota</taxon>
        <taxon>Clostridia</taxon>
        <taxon>Eubacteriales</taxon>
        <taxon>Clostridiaceae</taxon>
        <taxon>Clostridium</taxon>
    </lineage>
</organism>
<reference evidence="2 3" key="1">
    <citation type="submission" date="2013-02" db="EMBL/GenBank/DDBJ databases">
        <title>Genome sequence of Clostridium saccharoperbutylacetonicum N1-4(HMT).</title>
        <authorList>
            <person name="Poehlein A."/>
            <person name="Daniel R."/>
        </authorList>
    </citation>
    <scope>NUCLEOTIDE SEQUENCE [LARGE SCALE GENOMIC DNA]</scope>
    <source>
        <strain evidence="3">N1-4(HMT)</strain>
    </source>
</reference>
<accession>M1M0I2</accession>
<dbReference type="AlphaFoldDB" id="M1M0I2"/>
<keyword evidence="1" id="KW-1133">Transmembrane helix</keyword>
<name>M1M0I2_9CLOT</name>
<protein>
    <submittedName>
        <fullName evidence="2">Uncharacterized protein</fullName>
    </submittedName>
</protein>
<dbReference type="KEGG" id="csr:Cspa_c53450"/>
<dbReference type="Proteomes" id="UP000011728">
    <property type="component" value="Chromosome"/>
</dbReference>
<evidence type="ECO:0000256" key="1">
    <source>
        <dbReference type="SAM" id="Phobius"/>
    </source>
</evidence>
<gene>
    <name evidence="2" type="ORF">Cspa_c53450</name>
</gene>
<evidence type="ECO:0000313" key="2">
    <source>
        <dbReference type="EMBL" id="AGF59090.1"/>
    </source>
</evidence>
<keyword evidence="1" id="KW-0812">Transmembrane</keyword>
<keyword evidence="1" id="KW-0472">Membrane</keyword>
<sequence>MRFIQWLLSVFIFILICILFIQFGNSILNLILVTSFIIFGVKFLIQRYINHY</sequence>
<dbReference type="HOGENOM" id="CLU_3078486_0_0_9"/>
<feature type="transmembrane region" description="Helical" evidence="1">
    <location>
        <begin position="30"/>
        <end position="49"/>
    </location>
</feature>
<dbReference type="EMBL" id="CP004121">
    <property type="protein sequence ID" value="AGF59090.1"/>
    <property type="molecule type" value="Genomic_DNA"/>
</dbReference>
<keyword evidence="3" id="KW-1185">Reference proteome</keyword>
<proteinExistence type="predicted"/>
<evidence type="ECO:0000313" key="3">
    <source>
        <dbReference type="Proteomes" id="UP000011728"/>
    </source>
</evidence>